<dbReference type="Pfam" id="PF00575">
    <property type="entry name" value="S1"/>
    <property type="match status" value="1"/>
</dbReference>
<dbReference type="InterPro" id="IPR012340">
    <property type="entry name" value="NA-bd_OB-fold"/>
</dbReference>
<dbReference type="GO" id="GO:0003735">
    <property type="term" value="F:structural constituent of ribosome"/>
    <property type="evidence" value="ECO:0007669"/>
    <property type="project" value="TreeGrafter"/>
</dbReference>
<protein>
    <submittedName>
        <fullName evidence="3">RNA-binding transcriptional accessory protein</fullName>
    </submittedName>
</protein>
<evidence type="ECO:0000313" key="4">
    <source>
        <dbReference type="Proteomes" id="UP000305874"/>
    </source>
</evidence>
<dbReference type="Gene3D" id="2.40.50.140">
    <property type="entry name" value="Nucleic acid-binding proteins"/>
    <property type="match status" value="1"/>
</dbReference>
<dbReference type="PROSITE" id="PS50126">
    <property type="entry name" value="S1"/>
    <property type="match status" value="1"/>
</dbReference>
<dbReference type="EMBL" id="PNCG01000628">
    <property type="protein sequence ID" value="TMP75845.1"/>
    <property type="molecule type" value="Genomic_DNA"/>
</dbReference>
<evidence type="ECO:0000256" key="1">
    <source>
        <dbReference type="SAM" id="MobiDB-lite"/>
    </source>
</evidence>
<dbReference type="GO" id="GO:0003729">
    <property type="term" value="F:mRNA binding"/>
    <property type="evidence" value="ECO:0007669"/>
    <property type="project" value="TreeGrafter"/>
</dbReference>
<feature type="compositionally biased region" description="Polar residues" evidence="1">
    <location>
        <begin position="43"/>
        <end position="60"/>
    </location>
</feature>
<reference evidence="4" key="2">
    <citation type="submission" date="2019-06" db="EMBL/GenBank/DDBJ databases">
        <title>Co-occurence of chitin degradation, pigmentation and bioactivity in marine Pseudoalteromonas.</title>
        <authorList>
            <person name="Sonnenschein E.C."/>
            <person name="Bech P.K."/>
        </authorList>
    </citation>
    <scope>NUCLEOTIDE SEQUENCE [LARGE SCALE GENOMIC DNA]</scope>
    <source>
        <strain evidence="4">S2897</strain>
    </source>
</reference>
<comment type="caution">
    <text evidence="3">The sequence shown here is derived from an EMBL/GenBank/DDBJ whole genome shotgun (WGS) entry which is preliminary data.</text>
</comment>
<evidence type="ECO:0000313" key="3">
    <source>
        <dbReference type="EMBL" id="TMP75845.1"/>
    </source>
</evidence>
<gene>
    <name evidence="3" type="ORF">CWC05_21795</name>
</gene>
<dbReference type="InterPro" id="IPR003029">
    <property type="entry name" value="S1_domain"/>
</dbReference>
<dbReference type="PANTHER" id="PTHR10724:SF10">
    <property type="entry name" value="S1 RNA-BINDING DOMAIN-CONTAINING PROTEIN 1"/>
    <property type="match status" value="1"/>
</dbReference>
<sequence>AITNKFISDPREVVKAGDIVKVKVIEVDVARKRISFTMRLNDEITSQDTQAKSRPSTQKSAAPKQHNRSAKPKKDLGNAAMGNAFAEAFAKMKK</sequence>
<proteinExistence type="predicted"/>
<dbReference type="SUPFAM" id="SSF50249">
    <property type="entry name" value="Nucleic acid-binding proteins"/>
    <property type="match status" value="1"/>
</dbReference>
<reference evidence="3 4" key="1">
    <citation type="submission" date="2017-12" db="EMBL/GenBank/DDBJ databases">
        <authorList>
            <person name="Paulsen S."/>
            <person name="Gram L.K."/>
        </authorList>
    </citation>
    <scope>NUCLEOTIDE SEQUENCE [LARGE SCALE GENOMIC DNA]</scope>
    <source>
        <strain evidence="3 4">S2897</strain>
    </source>
</reference>
<feature type="region of interest" description="Disordered" evidence="1">
    <location>
        <begin position="40"/>
        <end position="78"/>
    </location>
</feature>
<evidence type="ECO:0000259" key="2">
    <source>
        <dbReference type="PROSITE" id="PS50126"/>
    </source>
</evidence>
<dbReference type="PANTHER" id="PTHR10724">
    <property type="entry name" value="30S RIBOSOMAL PROTEIN S1"/>
    <property type="match status" value="1"/>
</dbReference>
<dbReference type="AlphaFoldDB" id="A0A5S3YMH8"/>
<organism evidence="3 4">
    <name type="scientific">Pseudoalteromonas ruthenica</name>
    <dbReference type="NCBI Taxonomy" id="151081"/>
    <lineage>
        <taxon>Bacteria</taxon>
        <taxon>Pseudomonadati</taxon>
        <taxon>Pseudomonadota</taxon>
        <taxon>Gammaproteobacteria</taxon>
        <taxon>Alteromonadales</taxon>
        <taxon>Pseudoalteromonadaceae</taxon>
        <taxon>Pseudoalteromonas</taxon>
    </lineage>
</organism>
<feature type="non-terminal residue" evidence="3">
    <location>
        <position position="1"/>
    </location>
</feature>
<dbReference type="InterPro" id="IPR050437">
    <property type="entry name" value="Ribos_protein_bS1-like"/>
</dbReference>
<feature type="domain" description="S1 motif" evidence="2">
    <location>
        <begin position="1"/>
        <end position="39"/>
    </location>
</feature>
<dbReference type="GO" id="GO:0005829">
    <property type="term" value="C:cytosol"/>
    <property type="evidence" value="ECO:0007669"/>
    <property type="project" value="TreeGrafter"/>
</dbReference>
<accession>A0A5S3YMH8</accession>
<dbReference type="GO" id="GO:0006412">
    <property type="term" value="P:translation"/>
    <property type="evidence" value="ECO:0007669"/>
    <property type="project" value="TreeGrafter"/>
</dbReference>
<dbReference type="Proteomes" id="UP000305874">
    <property type="component" value="Unassembled WGS sequence"/>
</dbReference>
<name>A0A5S3YMH8_9GAMM</name>
<dbReference type="RefSeq" id="WP_138549353.1">
    <property type="nucleotide sequence ID" value="NZ_PNCG01000628.1"/>
</dbReference>